<proteinExistence type="predicted"/>
<organism evidence="2 3">
    <name type="scientific">Rhodanobacter denitrificans</name>
    <dbReference type="NCBI Taxonomy" id="666685"/>
    <lineage>
        <taxon>Bacteria</taxon>
        <taxon>Pseudomonadati</taxon>
        <taxon>Pseudomonadota</taxon>
        <taxon>Gammaproteobacteria</taxon>
        <taxon>Lysobacterales</taxon>
        <taxon>Rhodanobacteraceae</taxon>
        <taxon>Rhodanobacter</taxon>
    </lineage>
</organism>
<protein>
    <submittedName>
        <fullName evidence="2">Uncharacterized protein</fullName>
    </submittedName>
</protein>
<reference evidence="2 3" key="1">
    <citation type="submission" date="2017-08" db="EMBL/GenBank/DDBJ databases">
        <title>Infants hospitalized years apart are colonized by the same room-sourced microbial strains.</title>
        <authorList>
            <person name="Brooks B."/>
            <person name="Olm M.R."/>
            <person name="Firek B.A."/>
            <person name="Baker R."/>
            <person name="Thomas B.C."/>
            <person name="Morowitz M.J."/>
            <person name="Banfield J.F."/>
        </authorList>
    </citation>
    <scope>NUCLEOTIDE SEQUENCE [LARGE SCALE GENOMIC DNA]</scope>
    <source>
        <strain evidence="2">S2_005_003_R2_42</strain>
    </source>
</reference>
<name>A0A2W5KRB5_9GAMM</name>
<sequence>MSQTQKFFLTVDDLSAARGEVEQLSFHGVSPEAFAAALQSALREPTLWQRWRAMQPDPDEVDPATGASDPDAVVTASQSDLRCDVEVVTRLPHAILRHRLDLLIGRHWKLHDVSHV</sequence>
<evidence type="ECO:0000256" key="1">
    <source>
        <dbReference type="SAM" id="MobiDB-lite"/>
    </source>
</evidence>
<evidence type="ECO:0000313" key="2">
    <source>
        <dbReference type="EMBL" id="PZQ18629.1"/>
    </source>
</evidence>
<accession>A0A2W5KRB5</accession>
<evidence type="ECO:0000313" key="3">
    <source>
        <dbReference type="Proteomes" id="UP000249046"/>
    </source>
</evidence>
<dbReference type="AlphaFoldDB" id="A0A2W5KRB5"/>
<comment type="caution">
    <text evidence="2">The sequence shown here is derived from an EMBL/GenBank/DDBJ whole genome shotgun (WGS) entry which is preliminary data.</text>
</comment>
<dbReference type="EMBL" id="QFPO01000003">
    <property type="protein sequence ID" value="PZQ18629.1"/>
    <property type="molecule type" value="Genomic_DNA"/>
</dbReference>
<feature type="region of interest" description="Disordered" evidence="1">
    <location>
        <begin position="52"/>
        <end position="73"/>
    </location>
</feature>
<dbReference type="Proteomes" id="UP000249046">
    <property type="component" value="Unassembled WGS sequence"/>
</dbReference>
<gene>
    <name evidence="2" type="ORF">DI564_04875</name>
</gene>